<dbReference type="Proteomes" id="UP001595868">
    <property type="component" value="Unassembled WGS sequence"/>
</dbReference>
<gene>
    <name evidence="2" type="ORF">ACFOX0_13110</name>
</gene>
<organism evidence="2 3">
    <name type="scientific">Micromonospora zhanjiangensis</name>
    <dbReference type="NCBI Taxonomy" id="1522057"/>
    <lineage>
        <taxon>Bacteria</taxon>
        <taxon>Bacillati</taxon>
        <taxon>Actinomycetota</taxon>
        <taxon>Actinomycetes</taxon>
        <taxon>Micromonosporales</taxon>
        <taxon>Micromonosporaceae</taxon>
        <taxon>Micromonospora</taxon>
    </lineage>
</organism>
<reference evidence="3" key="1">
    <citation type="journal article" date="2019" name="Int. J. Syst. Evol. Microbiol.">
        <title>The Global Catalogue of Microorganisms (GCM) 10K type strain sequencing project: providing services to taxonomists for standard genome sequencing and annotation.</title>
        <authorList>
            <consortium name="The Broad Institute Genomics Platform"/>
            <consortium name="The Broad Institute Genome Sequencing Center for Infectious Disease"/>
            <person name="Wu L."/>
            <person name="Ma J."/>
        </authorList>
    </citation>
    <scope>NUCLEOTIDE SEQUENCE [LARGE SCALE GENOMIC DNA]</scope>
    <source>
        <strain evidence="3">2902at01</strain>
    </source>
</reference>
<dbReference type="Gene3D" id="3.90.1570.10">
    <property type="entry name" value="tt1808, chain A"/>
    <property type="match status" value="1"/>
</dbReference>
<keyword evidence="3" id="KW-1185">Reference proteome</keyword>
<dbReference type="EMBL" id="JBHSBN010000007">
    <property type="protein sequence ID" value="MFC4106861.1"/>
    <property type="molecule type" value="Genomic_DNA"/>
</dbReference>
<dbReference type="CDD" id="cd06260">
    <property type="entry name" value="DUF820-like"/>
    <property type="match status" value="1"/>
</dbReference>
<proteinExistence type="predicted"/>
<protein>
    <submittedName>
        <fullName evidence="2">Uma2 family endonuclease</fullName>
    </submittedName>
</protein>
<evidence type="ECO:0000313" key="2">
    <source>
        <dbReference type="EMBL" id="MFC4106861.1"/>
    </source>
</evidence>
<dbReference type="InterPro" id="IPR012296">
    <property type="entry name" value="Nuclease_put_TT1808"/>
</dbReference>
<dbReference type="RefSeq" id="WP_377545181.1">
    <property type="nucleotide sequence ID" value="NZ_JBHSBN010000007.1"/>
</dbReference>
<dbReference type="SUPFAM" id="SSF52980">
    <property type="entry name" value="Restriction endonuclease-like"/>
    <property type="match status" value="1"/>
</dbReference>
<accession>A0ABV8KLG9</accession>
<sequence length="184" mass="20295">MTAAIFGHGGPWTEEEYLALGETPERVELFDGSLYVTPAPTPWHQRISRRLGNALEPAAESVGLQLLEAVNIRLKHGRLAIPDLVITTDIDLRELVIDAAAVQLVCEIISPSNASTDRVLKMHYYAAAGIPWYLLVEQDTGTLHLHRRSGPHYVAHSVTKPGTVLRLTEPVTVDLDPERLLPGR</sequence>
<evidence type="ECO:0000313" key="3">
    <source>
        <dbReference type="Proteomes" id="UP001595868"/>
    </source>
</evidence>
<dbReference type="InterPro" id="IPR011335">
    <property type="entry name" value="Restrct_endonuc-II-like"/>
</dbReference>
<feature type="domain" description="Putative restriction endonuclease" evidence="1">
    <location>
        <begin position="15"/>
        <end position="171"/>
    </location>
</feature>
<name>A0ABV8KLG9_9ACTN</name>
<dbReference type="PANTHER" id="PTHR35400:SF3">
    <property type="entry name" value="SLL1072 PROTEIN"/>
    <property type="match status" value="1"/>
</dbReference>
<comment type="caution">
    <text evidence="2">The sequence shown here is derived from an EMBL/GenBank/DDBJ whole genome shotgun (WGS) entry which is preliminary data.</text>
</comment>
<dbReference type="GO" id="GO:0004519">
    <property type="term" value="F:endonuclease activity"/>
    <property type="evidence" value="ECO:0007669"/>
    <property type="project" value="UniProtKB-KW"/>
</dbReference>
<keyword evidence="2" id="KW-0255">Endonuclease</keyword>
<evidence type="ECO:0000259" key="1">
    <source>
        <dbReference type="Pfam" id="PF05685"/>
    </source>
</evidence>
<keyword evidence="2" id="KW-0378">Hydrolase</keyword>
<dbReference type="Pfam" id="PF05685">
    <property type="entry name" value="Uma2"/>
    <property type="match status" value="1"/>
</dbReference>
<dbReference type="InterPro" id="IPR008538">
    <property type="entry name" value="Uma2"/>
</dbReference>
<keyword evidence="2" id="KW-0540">Nuclease</keyword>
<dbReference type="PANTHER" id="PTHR35400">
    <property type="entry name" value="SLR1083 PROTEIN"/>
    <property type="match status" value="1"/>
</dbReference>